<dbReference type="InterPro" id="IPR017927">
    <property type="entry name" value="FAD-bd_FR_type"/>
</dbReference>
<keyword evidence="3" id="KW-0001">2Fe-2S</keyword>
<feature type="domain" description="2Fe-2S ferredoxin-type" evidence="11">
    <location>
        <begin position="302"/>
        <end position="387"/>
    </location>
</feature>
<dbReference type="InterPro" id="IPR001041">
    <property type="entry name" value="2Fe-2S_ferredoxin-type"/>
</dbReference>
<dbReference type="PANTHER" id="PTHR47354:SF6">
    <property type="entry name" value="NADH OXIDOREDUCTASE HCR"/>
    <property type="match status" value="1"/>
</dbReference>
<dbReference type="RefSeq" id="WP_173175647.1">
    <property type="nucleotide sequence ID" value="NZ_AP023189.1"/>
</dbReference>
<dbReference type="Gene3D" id="3.10.20.30">
    <property type="match status" value="1"/>
</dbReference>
<comment type="cofactor">
    <cofactor evidence="9">
        <name>[2Fe-2S] cluster</name>
        <dbReference type="ChEBI" id="CHEBI:190135"/>
    </cofactor>
</comment>
<dbReference type="GO" id="GO:0051537">
    <property type="term" value="F:2 iron, 2 sulfur cluster binding"/>
    <property type="evidence" value="ECO:0007669"/>
    <property type="project" value="UniProtKB-KW"/>
</dbReference>
<dbReference type="GO" id="GO:0046872">
    <property type="term" value="F:metal ion binding"/>
    <property type="evidence" value="ECO:0007669"/>
    <property type="project" value="UniProtKB-KW"/>
</dbReference>
<protein>
    <submittedName>
        <fullName evidence="13">Hybrid-cluster NAD(P)-dependent oxidoreductase</fullName>
    </submittedName>
</protein>
<evidence type="ECO:0000256" key="10">
    <source>
        <dbReference type="ARBA" id="ARBA00061434"/>
    </source>
</evidence>
<accession>A0A6J4E5B4</accession>
<proteinExistence type="inferred from homology"/>
<dbReference type="InterPro" id="IPR036010">
    <property type="entry name" value="2Fe-2S_ferredoxin-like_sf"/>
</dbReference>
<dbReference type="KEGG" id="ptw:TUM18999_27860"/>
<dbReference type="Proteomes" id="UP000509383">
    <property type="component" value="Chromosome"/>
</dbReference>
<keyword evidence="2" id="KW-0285">Flavoprotein</keyword>
<dbReference type="PROSITE" id="PS51384">
    <property type="entry name" value="FAD_FR"/>
    <property type="match status" value="1"/>
</dbReference>
<keyword evidence="8" id="KW-0411">Iron-sulfur</keyword>
<dbReference type="PRINTS" id="PR00371">
    <property type="entry name" value="FPNCR"/>
</dbReference>
<dbReference type="InterPro" id="IPR001709">
    <property type="entry name" value="Flavoprot_Pyr_Nucl_cyt_Rdtase"/>
</dbReference>
<evidence type="ECO:0000256" key="4">
    <source>
        <dbReference type="ARBA" id="ARBA00022723"/>
    </source>
</evidence>
<dbReference type="InterPro" id="IPR006058">
    <property type="entry name" value="2Fe2S_fd_BS"/>
</dbReference>
<keyword evidence="6" id="KW-0560">Oxidoreductase</keyword>
<evidence type="ECO:0000256" key="5">
    <source>
        <dbReference type="ARBA" id="ARBA00022827"/>
    </source>
</evidence>
<dbReference type="SUPFAM" id="SSF63380">
    <property type="entry name" value="Riboflavin synthase domain-like"/>
    <property type="match status" value="1"/>
</dbReference>
<keyword evidence="16" id="KW-1185">Reference proteome</keyword>
<dbReference type="SUPFAM" id="SSF54292">
    <property type="entry name" value="2Fe-2S ferredoxin-like"/>
    <property type="match status" value="1"/>
</dbReference>
<dbReference type="Pfam" id="PF00111">
    <property type="entry name" value="Fer2"/>
    <property type="match status" value="1"/>
</dbReference>
<evidence type="ECO:0000313" key="14">
    <source>
        <dbReference type="EMBL" id="GJN52046.1"/>
    </source>
</evidence>
<comment type="cofactor">
    <cofactor evidence="1">
        <name>FAD</name>
        <dbReference type="ChEBI" id="CHEBI:57692"/>
    </cofactor>
</comment>
<evidence type="ECO:0000259" key="12">
    <source>
        <dbReference type="PROSITE" id="PS51384"/>
    </source>
</evidence>
<evidence type="ECO:0000256" key="6">
    <source>
        <dbReference type="ARBA" id="ARBA00023002"/>
    </source>
</evidence>
<evidence type="ECO:0000256" key="8">
    <source>
        <dbReference type="ARBA" id="ARBA00023014"/>
    </source>
</evidence>
<dbReference type="EMBL" id="BQKM01000003">
    <property type="protein sequence ID" value="GJN52046.1"/>
    <property type="molecule type" value="Genomic_DNA"/>
</dbReference>
<dbReference type="InterPro" id="IPR012675">
    <property type="entry name" value="Beta-grasp_dom_sf"/>
</dbReference>
<evidence type="ECO:0000256" key="2">
    <source>
        <dbReference type="ARBA" id="ARBA00022630"/>
    </source>
</evidence>
<evidence type="ECO:0000313" key="15">
    <source>
        <dbReference type="Proteomes" id="UP000509383"/>
    </source>
</evidence>
<dbReference type="InterPro" id="IPR017938">
    <property type="entry name" value="Riboflavin_synthase-like_b-brl"/>
</dbReference>
<evidence type="ECO:0000313" key="16">
    <source>
        <dbReference type="Proteomes" id="UP001054892"/>
    </source>
</evidence>
<keyword evidence="7" id="KW-0408">Iron</keyword>
<evidence type="ECO:0000259" key="11">
    <source>
        <dbReference type="PROSITE" id="PS51085"/>
    </source>
</evidence>
<gene>
    <name evidence="13" type="primary">gbcB_2</name>
    <name evidence="14" type="synonym">gbcB_1</name>
    <name evidence="13" type="ORF">TUM18999_27860</name>
    <name evidence="14" type="ORF">TUM20286_17980</name>
</gene>
<comment type="similarity">
    <text evidence="10">In the N-terminal section; belongs to the FAD-binding oxidoreductase type 6 family.</text>
</comment>
<dbReference type="PRINTS" id="PR00410">
    <property type="entry name" value="PHEHYDRXLASE"/>
</dbReference>
<name>A0A6J4E5B4_9PSED</name>
<evidence type="ECO:0000313" key="13">
    <source>
        <dbReference type="EMBL" id="BCG24595.1"/>
    </source>
</evidence>
<dbReference type="Gene3D" id="3.40.50.80">
    <property type="entry name" value="Nucleotide-binding domain of ferredoxin-NADP reductase (FNR) module"/>
    <property type="match status" value="1"/>
</dbReference>
<dbReference type="InterPro" id="IPR039261">
    <property type="entry name" value="FNR_nucleotide-bd"/>
</dbReference>
<dbReference type="Pfam" id="PF00175">
    <property type="entry name" value="NAD_binding_1"/>
    <property type="match status" value="1"/>
</dbReference>
<dbReference type="InterPro" id="IPR008333">
    <property type="entry name" value="Cbr1-like_FAD-bd_dom"/>
</dbReference>
<dbReference type="EMBL" id="AP023189">
    <property type="protein sequence ID" value="BCG24595.1"/>
    <property type="molecule type" value="Genomic_DNA"/>
</dbReference>
<dbReference type="PROSITE" id="PS00197">
    <property type="entry name" value="2FE2S_FER_1"/>
    <property type="match status" value="1"/>
</dbReference>
<dbReference type="CDD" id="cd00207">
    <property type="entry name" value="fer2"/>
    <property type="match status" value="1"/>
</dbReference>
<dbReference type="CDD" id="cd06217">
    <property type="entry name" value="FNR_iron_sulfur_binding_3"/>
    <property type="match status" value="1"/>
</dbReference>
<evidence type="ECO:0000256" key="3">
    <source>
        <dbReference type="ARBA" id="ARBA00022714"/>
    </source>
</evidence>
<dbReference type="GO" id="GO:0016491">
    <property type="term" value="F:oxidoreductase activity"/>
    <property type="evidence" value="ECO:0007669"/>
    <property type="project" value="UniProtKB-KW"/>
</dbReference>
<evidence type="ECO:0000256" key="7">
    <source>
        <dbReference type="ARBA" id="ARBA00023004"/>
    </source>
</evidence>
<evidence type="ECO:0000256" key="1">
    <source>
        <dbReference type="ARBA" id="ARBA00001974"/>
    </source>
</evidence>
<keyword evidence="4" id="KW-0479">Metal-binding</keyword>
<keyword evidence="5" id="KW-0274">FAD</keyword>
<dbReference type="Gene3D" id="2.40.30.10">
    <property type="entry name" value="Translation factors"/>
    <property type="match status" value="1"/>
</dbReference>
<organism evidence="13 15">
    <name type="scientific">Pseudomonas tohonis</name>
    <dbReference type="NCBI Taxonomy" id="2725477"/>
    <lineage>
        <taxon>Bacteria</taxon>
        <taxon>Pseudomonadati</taxon>
        <taxon>Pseudomonadota</taxon>
        <taxon>Gammaproteobacteria</taxon>
        <taxon>Pseudomonadales</taxon>
        <taxon>Pseudomonadaceae</taxon>
        <taxon>Pseudomonas</taxon>
    </lineage>
</organism>
<dbReference type="Proteomes" id="UP001054892">
    <property type="component" value="Unassembled WGS sequence"/>
</dbReference>
<dbReference type="AlphaFoldDB" id="A0A6J4E5B4"/>
<dbReference type="InterPro" id="IPR050415">
    <property type="entry name" value="MRET"/>
</dbReference>
<evidence type="ECO:0000256" key="9">
    <source>
        <dbReference type="ARBA" id="ARBA00034078"/>
    </source>
</evidence>
<reference evidence="13 15" key="1">
    <citation type="submission" date="2020-05" db="EMBL/GenBank/DDBJ databases">
        <title>Characterization of novel class B3 metallo-beta-lactamase from novel Pseudomonas species.</title>
        <authorList>
            <person name="Yamada K."/>
            <person name="Aoki K."/>
            <person name="Ishii Y."/>
        </authorList>
    </citation>
    <scope>NUCLEOTIDE SEQUENCE [LARGE SCALE GENOMIC DNA]</scope>
    <source>
        <strain evidence="13 15">TUM18999</strain>
        <strain evidence="14 16">TUM20286</strain>
    </source>
</reference>
<dbReference type="InterPro" id="IPR001433">
    <property type="entry name" value="OxRdtase_FAD/NAD-bd"/>
</dbReference>
<dbReference type="Pfam" id="PF00970">
    <property type="entry name" value="FAD_binding_6"/>
    <property type="match status" value="1"/>
</dbReference>
<sequence>MPEHNPLNAIAGYAEAFAAKLALEEGGSDFQEVRGEVGSTVVQLHPKRLALEVAEIIDETPSTRTLRLVAADGQPLPPFQAGQYVNLFVEIDGVHTARPYAMSSSPLQRMHYDLTVKRAQGGFVSHYLLDGVSVGQRLTSSGPMGTFHHNPLFHGDDLVFLAGGSGAAPARSILLNILDRQLPQRLHMVYVNSHVDDVIFAEELRELAARHANFTLSEVISRPPAGYAGHSGRLTLETLRALLGEVGERMFYICGPTPFNDSCVALLGELGVARRRIRVEANGAPKTPHEQAGWPAGVALEDEVQVTVRGRGSFRSQVGEPLLNALERNGYFVENACRSGECSLCRVKLVAGNVFNPQEAHLRQSDRDFGWIYACVAFPTGDIEILL</sequence>
<feature type="domain" description="FAD-binding FR-type" evidence="12">
    <location>
        <begin position="46"/>
        <end position="150"/>
    </location>
</feature>
<dbReference type="PROSITE" id="PS51085">
    <property type="entry name" value="2FE2S_FER_2"/>
    <property type="match status" value="1"/>
</dbReference>
<dbReference type="SUPFAM" id="SSF52343">
    <property type="entry name" value="Ferredoxin reductase-like, C-terminal NADP-linked domain"/>
    <property type="match status" value="1"/>
</dbReference>
<dbReference type="PANTHER" id="PTHR47354">
    <property type="entry name" value="NADH OXIDOREDUCTASE HCR"/>
    <property type="match status" value="1"/>
</dbReference>